<comment type="similarity">
    <text evidence="1">Belongs to the PrpD family.</text>
</comment>
<dbReference type="Gene3D" id="1.10.4100.10">
    <property type="entry name" value="2-methylcitrate dehydratase PrpD"/>
    <property type="match status" value="1"/>
</dbReference>
<dbReference type="InterPro" id="IPR045337">
    <property type="entry name" value="MmgE_PrpD_C"/>
</dbReference>
<keyword evidence="5" id="KW-1185">Reference proteome</keyword>
<dbReference type="PANTHER" id="PTHR16943:SF8">
    <property type="entry name" value="2-METHYLCITRATE DEHYDRATASE"/>
    <property type="match status" value="1"/>
</dbReference>
<dbReference type="InterPro" id="IPR036148">
    <property type="entry name" value="MmgE/PrpD_sf"/>
</dbReference>
<dbReference type="SUPFAM" id="SSF103378">
    <property type="entry name" value="2-methylcitrate dehydratase PrpD"/>
    <property type="match status" value="1"/>
</dbReference>
<proteinExistence type="inferred from homology"/>
<evidence type="ECO:0000313" key="5">
    <source>
        <dbReference type="Proteomes" id="UP001595378"/>
    </source>
</evidence>
<dbReference type="RefSeq" id="WP_336919065.1">
    <property type="nucleotide sequence ID" value="NZ_JBANRN010000008.1"/>
</dbReference>
<dbReference type="InterPro" id="IPR005656">
    <property type="entry name" value="MmgE_PrpD"/>
</dbReference>
<reference evidence="5" key="1">
    <citation type="journal article" date="2019" name="Int. J. Syst. Evol. Microbiol.">
        <title>The Global Catalogue of Microorganisms (GCM) 10K type strain sequencing project: providing services to taxonomists for standard genome sequencing and annotation.</title>
        <authorList>
            <consortium name="The Broad Institute Genomics Platform"/>
            <consortium name="The Broad Institute Genome Sequencing Center for Infectious Disease"/>
            <person name="Wu L."/>
            <person name="Ma J."/>
        </authorList>
    </citation>
    <scope>NUCLEOTIDE SEQUENCE [LARGE SCALE GENOMIC DNA]</scope>
    <source>
        <strain evidence="5">KCTC 52606</strain>
    </source>
</reference>
<organism evidence="4 5">
    <name type="scientific">Alteraurantiacibacter lauratis</name>
    <dbReference type="NCBI Taxonomy" id="2054627"/>
    <lineage>
        <taxon>Bacteria</taxon>
        <taxon>Pseudomonadati</taxon>
        <taxon>Pseudomonadota</taxon>
        <taxon>Alphaproteobacteria</taxon>
        <taxon>Sphingomonadales</taxon>
        <taxon>Erythrobacteraceae</taxon>
        <taxon>Alteraurantiacibacter</taxon>
    </lineage>
</organism>
<evidence type="ECO:0000259" key="3">
    <source>
        <dbReference type="Pfam" id="PF19305"/>
    </source>
</evidence>
<dbReference type="EMBL" id="JBHRSU010000033">
    <property type="protein sequence ID" value="MFC3101450.1"/>
    <property type="molecule type" value="Genomic_DNA"/>
</dbReference>
<sequence>MSEQVAALIAEVDYAALPDAVVRAGKLALLDATGVMLAASGLSPEARAFARMAQDMGDGPCAILGTGQRAAAPMAALANGALAHALDFEDAFDLAPGHPNASLVPALIALAQLQGAAGDPVDGRRFLAALVAGCELSCRMGLALRQRMEEGGWYPPPILAGFGAAAGAAHLLRLSPRQMADALSLVLCSVTMPGEIKYSQRTTIRAIREAFPAQAAVQAALLAQGGVAGFEEPLEGRAGFYALYAGGKFDPEVLLAPLNGAFWIEQLTFKPWPSCRGTHPFVEMALALQAEHRFAVQDIAAIRAGIGPMQMMLAEPQARKAAPEVAIDAKFSVPFCTALALAKGKVDLDSFAPEMLADPAVLALAARVTCHVPDGAESWRGDAGTLEIALHNGAVLLARREAARGAPHNPLTERELGDKFVACAARAAHPLAEAPARDLARQILALEQCADMGALLA</sequence>
<accession>A0ABV7EFL2</accession>
<dbReference type="Pfam" id="PF03972">
    <property type="entry name" value="MmgE_PrpD_N"/>
    <property type="match status" value="1"/>
</dbReference>
<feature type="domain" description="MmgE/PrpD C-terminal" evidence="3">
    <location>
        <begin position="272"/>
        <end position="429"/>
    </location>
</feature>
<feature type="domain" description="MmgE/PrpD N-terminal" evidence="2">
    <location>
        <begin position="3"/>
        <end position="248"/>
    </location>
</feature>
<dbReference type="Pfam" id="PF19305">
    <property type="entry name" value="MmgE_PrpD_C"/>
    <property type="match status" value="1"/>
</dbReference>
<dbReference type="Gene3D" id="3.30.1330.120">
    <property type="entry name" value="2-methylcitrate dehydratase PrpD"/>
    <property type="match status" value="1"/>
</dbReference>
<gene>
    <name evidence="4" type="ORF">ACFODK_11180</name>
</gene>
<dbReference type="Proteomes" id="UP001595378">
    <property type="component" value="Unassembled WGS sequence"/>
</dbReference>
<dbReference type="PANTHER" id="PTHR16943">
    <property type="entry name" value="2-METHYLCITRATE DEHYDRATASE-RELATED"/>
    <property type="match status" value="1"/>
</dbReference>
<evidence type="ECO:0000259" key="2">
    <source>
        <dbReference type="Pfam" id="PF03972"/>
    </source>
</evidence>
<dbReference type="InterPro" id="IPR042188">
    <property type="entry name" value="MmgE/PrpD_sf_2"/>
</dbReference>
<evidence type="ECO:0000313" key="4">
    <source>
        <dbReference type="EMBL" id="MFC3101450.1"/>
    </source>
</evidence>
<protein>
    <submittedName>
        <fullName evidence="4">MmgE/PrpD family protein</fullName>
    </submittedName>
</protein>
<evidence type="ECO:0000256" key="1">
    <source>
        <dbReference type="ARBA" id="ARBA00006174"/>
    </source>
</evidence>
<name>A0ABV7EFL2_9SPHN</name>
<comment type="caution">
    <text evidence="4">The sequence shown here is derived from an EMBL/GenBank/DDBJ whole genome shotgun (WGS) entry which is preliminary data.</text>
</comment>
<dbReference type="InterPro" id="IPR045336">
    <property type="entry name" value="MmgE_PrpD_N"/>
</dbReference>
<dbReference type="InterPro" id="IPR042183">
    <property type="entry name" value="MmgE/PrpD_sf_1"/>
</dbReference>